<evidence type="ECO:0000313" key="1">
    <source>
        <dbReference type="EMBL" id="KGJ65521.1"/>
    </source>
</evidence>
<proteinExistence type="predicted"/>
<comment type="caution">
    <text evidence="1">The sequence shown here is derived from an EMBL/GenBank/DDBJ whole genome shotgun (WGS) entry which is preliminary data.</text>
</comment>
<protein>
    <submittedName>
        <fullName evidence="1">Uncharacterized protein</fullName>
    </submittedName>
</protein>
<gene>
    <name evidence="1" type="ORF">BJA5080_02167</name>
</gene>
<dbReference type="Proteomes" id="UP000024900">
    <property type="component" value="Unassembled WGS sequence"/>
</dbReference>
<dbReference type="EMBL" id="ADOU02000007">
    <property type="protein sequence ID" value="KGJ65521.1"/>
    <property type="molecule type" value="Genomic_DNA"/>
</dbReference>
<accession>A0A837C990</accession>
<organism evidence="1 2">
    <name type="scientific">Bradyrhizobium diazoefficiens SEMIA 5080</name>
    <dbReference type="NCBI Taxonomy" id="754504"/>
    <lineage>
        <taxon>Bacteria</taxon>
        <taxon>Pseudomonadati</taxon>
        <taxon>Pseudomonadota</taxon>
        <taxon>Alphaproteobacteria</taxon>
        <taxon>Hyphomicrobiales</taxon>
        <taxon>Nitrobacteraceae</taxon>
        <taxon>Bradyrhizobium</taxon>
    </lineage>
</organism>
<name>A0A837C990_9BRAD</name>
<dbReference type="AlphaFoldDB" id="A0A837C990"/>
<evidence type="ECO:0000313" key="2">
    <source>
        <dbReference type="Proteomes" id="UP000024900"/>
    </source>
</evidence>
<reference evidence="1 2" key="1">
    <citation type="journal article" date="2014" name="BMC Genomics">
        <title>Comparative genomics of Bradyrhizobium japonicum CPAC 15 and Bradyrhizobium diazoefficiens CPAC 7: elite model strains for understanding symbiotic performance with soybean.</title>
        <authorList>
            <person name="Siqueira A.F."/>
            <person name="Ormeno-Orrillo E."/>
            <person name="Souza R.C."/>
            <person name="Rodrigues E.P."/>
            <person name="Almeida L.G."/>
            <person name="Barcellos F.G."/>
            <person name="Batista J.S."/>
            <person name="Nakatami A.S."/>
            <person name="Martinez-Romero E."/>
            <person name="Vasconcelos A.T."/>
            <person name="Hungria M."/>
        </authorList>
    </citation>
    <scope>NUCLEOTIDE SEQUENCE [LARGE SCALE GENOMIC DNA]</scope>
    <source>
        <strain evidence="1 2">SEMIA 5080</strain>
    </source>
</reference>
<sequence>MSYLTSQTLQYGVTHAQESADSLPHVPWRKPRNFGSARLRIQRFARLSGGIDTGFTRHKIVSRAALKRRHVSFSGPVNGALRERVQAVRNIK</sequence>